<dbReference type="InterPro" id="IPR023409">
    <property type="entry name" value="14-3-3_CS"/>
</dbReference>
<dbReference type="Gene3D" id="1.20.190.20">
    <property type="entry name" value="14-3-3 domain"/>
    <property type="match status" value="1"/>
</dbReference>
<evidence type="ECO:0000313" key="5">
    <source>
        <dbReference type="EMBL" id="KAL3862440.1"/>
    </source>
</evidence>
<organism evidence="5 6">
    <name type="scientific">Sinanodonta woodiana</name>
    <name type="common">Chinese pond mussel</name>
    <name type="synonym">Anodonta woodiana</name>
    <dbReference type="NCBI Taxonomy" id="1069815"/>
    <lineage>
        <taxon>Eukaryota</taxon>
        <taxon>Metazoa</taxon>
        <taxon>Spiralia</taxon>
        <taxon>Lophotrochozoa</taxon>
        <taxon>Mollusca</taxon>
        <taxon>Bivalvia</taxon>
        <taxon>Autobranchia</taxon>
        <taxon>Heteroconchia</taxon>
        <taxon>Palaeoheterodonta</taxon>
        <taxon>Unionida</taxon>
        <taxon>Unionoidea</taxon>
        <taxon>Unionidae</taxon>
        <taxon>Unioninae</taxon>
        <taxon>Sinanodonta</taxon>
    </lineage>
</organism>
<dbReference type="AlphaFoldDB" id="A0ABD3VM16"/>
<reference evidence="5 6" key="1">
    <citation type="submission" date="2024-11" db="EMBL/GenBank/DDBJ databases">
        <title>Chromosome-level genome assembly of the freshwater bivalve Anodonta woodiana.</title>
        <authorList>
            <person name="Chen X."/>
        </authorList>
    </citation>
    <scope>NUCLEOTIDE SEQUENCE [LARGE SCALE GENOMIC DNA]</scope>
    <source>
        <strain evidence="5">MN2024</strain>
        <tissue evidence="5">Gills</tissue>
    </source>
</reference>
<evidence type="ECO:0000313" key="6">
    <source>
        <dbReference type="Proteomes" id="UP001634394"/>
    </source>
</evidence>
<feature type="domain" description="14-3-3" evidence="4">
    <location>
        <begin position="7"/>
        <end position="251"/>
    </location>
</feature>
<dbReference type="InterPro" id="IPR023410">
    <property type="entry name" value="14-3-3_domain"/>
</dbReference>
<accession>A0ABD3VM16</accession>
<dbReference type="EMBL" id="JBJQND010000011">
    <property type="protein sequence ID" value="KAL3862440.1"/>
    <property type="molecule type" value="Genomic_DNA"/>
</dbReference>
<name>A0ABD3VM16_SINWO</name>
<dbReference type="SUPFAM" id="SSF48445">
    <property type="entry name" value="14-3-3 protein"/>
    <property type="match status" value="1"/>
</dbReference>
<dbReference type="InterPro" id="IPR036815">
    <property type="entry name" value="14-3-3_dom_sf"/>
</dbReference>
<evidence type="ECO:0000259" key="4">
    <source>
        <dbReference type="SMART" id="SM00101"/>
    </source>
</evidence>
<dbReference type="PIRSF" id="PIRSF000868">
    <property type="entry name" value="14-3-3"/>
    <property type="match status" value="1"/>
</dbReference>
<comment type="caution">
    <text evidence="5">The sequence shown here is derived from an EMBL/GenBank/DDBJ whole genome shotgun (WGS) entry which is preliminary data.</text>
</comment>
<evidence type="ECO:0000256" key="2">
    <source>
        <dbReference type="PIRSR" id="PIRSR000868-1"/>
    </source>
</evidence>
<dbReference type="Proteomes" id="UP001634394">
    <property type="component" value="Unassembled WGS sequence"/>
</dbReference>
<sequence length="251" mass="28920">MADDEHRSLLVNKAKLSETCERYQDMVENMRELGQKAKTALTADERNLLSVAYKNVVGARRSSWRIVSSLTDRENDHKKKTKIQEYRKKIEDELNGLCDEVLSLLDQHLIAKCDDVTEKEKTEAKIFFLKMKGDYYRYKVEVAHEDGKDALAKKSEEAYEEAYKVAEANLKPTNPIRLGLALNFSVYYYEIQNNQEKACKLAKDAFDAAVEQLETLQDGDSYKDSTLIMQLLRDNLTLWTAEAEDAQQEDN</sequence>
<evidence type="ECO:0000256" key="3">
    <source>
        <dbReference type="RuleBase" id="RU003466"/>
    </source>
</evidence>
<feature type="site" description="Interaction with phosphoserine on interacting protein" evidence="2">
    <location>
        <position position="137"/>
    </location>
</feature>
<dbReference type="PANTHER" id="PTHR18860">
    <property type="entry name" value="14-3-3 PROTEIN"/>
    <property type="match status" value="1"/>
</dbReference>
<keyword evidence="6" id="KW-1185">Reference proteome</keyword>
<dbReference type="Pfam" id="PF00244">
    <property type="entry name" value="14-3-3"/>
    <property type="match status" value="1"/>
</dbReference>
<dbReference type="PROSITE" id="PS00797">
    <property type="entry name" value="1433_2"/>
    <property type="match status" value="1"/>
</dbReference>
<comment type="similarity">
    <text evidence="1 3">Belongs to the 14-3-3 family.</text>
</comment>
<evidence type="ECO:0000256" key="1">
    <source>
        <dbReference type="ARBA" id="ARBA00006141"/>
    </source>
</evidence>
<proteinExistence type="inferred from homology"/>
<dbReference type="CDD" id="cd08774">
    <property type="entry name" value="14-3-3"/>
    <property type="match status" value="1"/>
</dbReference>
<dbReference type="InterPro" id="IPR000308">
    <property type="entry name" value="14-3-3"/>
</dbReference>
<protein>
    <recommendedName>
        <fullName evidence="4">14-3-3 domain-containing protein</fullName>
    </recommendedName>
</protein>
<dbReference type="PRINTS" id="PR00305">
    <property type="entry name" value="1433ZETA"/>
</dbReference>
<dbReference type="SMART" id="SM00101">
    <property type="entry name" value="14_3_3"/>
    <property type="match status" value="1"/>
</dbReference>
<dbReference type="PROSITE" id="PS00796">
    <property type="entry name" value="1433_1"/>
    <property type="match status" value="1"/>
</dbReference>
<gene>
    <name evidence="5" type="ORF">ACJMK2_008406</name>
</gene>
<feature type="site" description="Interaction with phosphoserine on interacting protein" evidence="2">
    <location>
        <position position="61"/>
    </location>
</feature>